<name>A0A051TY83_9MYCO</name>
<evidence type="ECO:0000256" key="1">
    <source>
        <dbReference type="SAM" id="MobiDB-lite"/>
    </source>
</evidence>
<dbReference type="EMBL" id="JLXW01000008">
    <property type="protein sequence ID" value="KBZ61889.1"/>
    <property type="molecule type" value="Genomic_DNA"/>
</dbReference>
<organism evidence="2 3">
    <name type="scientific">Mycobacterium [tuberculosis] TKK-01-0051</name>
    <dbReference type="NCBI Taxonomy" id="1324261"/>
    <lineage>
        <taxon>Bacteria</taxon>
        <taxon>Bacillati</taxon>
        <taxon>Actinomycetota</taxon>
        <taxon>Actinomycetes</taxon>
        <taxon>Mycobacteriales</taxon>
        <taxon>Mycobacteriaceae</taxon>
        <taxon>Mycobacterium</taxon>
        <taxon>Mycobacterium avium complex (MAC)</taxon>
    </lineage>
</organism>
<evidence type="ECO:0000313" key="2">
    <source>
        <dbReference type="EMBL" id="KBZ61889.1"/>
    </source>
</evidence>
<proteinExistence type="predicted"/>
<keyword evidence="3" id="KW-1185">Reference proteome</keyword>
<evidence type="ECO:0000313" key="3">
    <source>
        <dbReference type="Proteomes" id="UP000025947"/>
    </source>
</evidence>
<comment type="caution">
    <text evidence="2">The sequence shown here is derived from an EMBL/GenBank/DDBJ whole genome shotgun (WGS) entry which is preliminary data.</text>
</comment>
<feature type="region of interest" description="Disordered" evidence="1">
    <location>
        <begin position="98"/>
        <end position="118"/>
    </location>
</feature>
<protein>
    <submittedName>
        <fullName evidence="2">Uncharacterized protein</fullName>
    </submittedName>
</protein>
<dbReference type="AlphaFoldDB" id="A0A051TY83"/>
<gene>
    <name evidence="2" type="ORF">K875_02808</name>
</gene>
<accession>A0A051TY83</accession>
<dbReference type="HOGENOM" id="CLU_2070548_0_0_11"/>
<sequence length="118" mass="11576">MSSQLCRVTCVSIDQPLLWCLMGTPKAGARAALFGCVTAVVLAAGSSFGGAPAAATPSVVTPAPPVPGGAVPVQPVGGGGCIIGLNCGCIRNVTCPSTRPRHPGVNNNQHAAPAPPNP</sequence>
<dbReference type="Proteomes" id="UP000025947">
    <property type="component" value="Unassembled WGS sequence"/>
</dbReference>
<reference evidence="2 3" key="1">
    <citation type="submission" date="2014-04" db="EMBL/GenBank/DDBJ databases">
        <title>The Genome Sequence of Mycobacterium tuberculosis TKK-01-0051.</title>
        <authorList>
            <consortium name="The Broad Institute Genomics Platform"/>
            <consortium name="The Broad Institute Genome Sequencing Center for Infectious Disease"/>
            <person name="Earl A.M."/>
            <person name="Cohen K."/>
            <person name="Pym A."/>
            <person name="Bishai W."/>
            <person name="Maharaj K."/>
            <person name="Desjardins C."/>
            <person name="Abeel T."/>
            <person name="Young S."/>
            <person name="Zeng Q."/>
            <person name="Gargeya S."/>
            <person name="Abouelleil A."/>
            <person name="Alvarado L."/>
            <person name="Chapman S.B."/>
            <person name="Gainer-Dewar J."/>
            <person name="Goldberg J."/>
            <person name="Griggs A."/>
            <person name="Gujja S."/>
            <person name="Hansen M."/>
            <person name="Howarth C."/>
            <person name="Imamovic A."/>
            <person name="Larimer J."/>
            <person name="Murphy C."/>
            <person name="Naylor J."/>
            <person name="Pearson M."/>
            <person name="Poon T.W."/>
            <person name="Priest M."/>
            <person name="Roberts A."/>
            <person name="Saif S."/>
            <person name="Shea T."/>
            <person name="Sykes S."/>
            <person name="Wortman J."/>
            <person name="Nusbaum C."/>
            <person name="Birren B."/>
        </authorList>
    </citation>
    <scope>NUCLEOTIDE SEQUENCE [LARGE SCALE GENOMIC DNA]</scope>
    <source>
        <strain evidence="2 3">TKK-01-0051</strain>
    </source>
</reference>
<dbReference type="PATRIC" id="fig|1324261.3.peg.2826"/>